<organism evidence="2 3">
    <name type="scientific">Halocaridina rubra</name>
    <name type="common">Hawaiian red shrimp</name>
    <dbReference type="NCBI Taxonomy" id="373956"/>
    <lineage>
        <taxon>Eukaryota</taxon>
        <taxon>Metazoa</taxon>
        <taxon>Ecdysozoa</taxon>
        <taxon>Arthropoda</taxon>
        <taxon>Crustacea</taxon>
        <taxon>Multicrustacea</taxon>
        <taxon>Malacostraca</taxon>
        <taxon>Eumalacostraca</taxon>
        <taxon>Eucarida</taxon>
        <taxon>Decapoda</taxon>
        <taxon>Pleocyemata</taxon>
        <taxon>Caridea</taxon>
        <taxon>Atyoidea</taxon>
        <taxon>Atyidae</taxon>
        <taxon>Halocaridina</taxon>
    </lineage>
</organism>
<comment type="caution">
    <text evidence="2">The sequence shown here is derived from an EMBL/GenBank/DDBJ whole genome shotgun (WGS) entry which is preliminary data.</text>
</comment>
<feature type="compositionally biased region" description="Basic residues" evidence="1">
    <location>
        <begin position="38"/>
        <end position="55"/>
    </location>
</feature>
<reference evidence="2 3" key="1">
    <citation type="submission" date="2023-11" db="EMBL/GenBank/DDBJ databases">
        <title>Halocaridina rubra genome assembly.</title>
        <authorList>
            <person name="Smith C."/>
        </authorList>
    </citation>
    <scope>NUCLEOTIDE SEQUENCE [LARGE SCALE GENOMIC DNA]</scope>
    <source>
        <strain evidence="2">EP-1</strain>
        <tissue evidence="2">Whole</tissue>
    </source>
</reference>
<sequence>TFPISLMRFERRRHELKAPYNTQGTRMKVIRVKGTRKTRTNLAVKRKKQATRKKSTQINVVRN</sequence>
<dbReference type="EMBL" id="JAXCGZ010012153">
    <property type="protein sequence ID" value="KAK7073748.1"/>
    <property type="molecule type" value="Genomic_DNA"/>
</dbReference>
<feature type="non-terminal residue" evidence="2">
    <location>
        <position position="1"/>
    </location>
</feature>
<keyword evidence="3" id="KW-1185">Reference proteome</keyword>
<evidence type="ECO:0000313" key="3">
    <source>
        <dbReference type="Proteomes" id="UP001381693"/>
    </source>
</evidence>
<evidence type="ECO:0000313" key="2">
    <source>
        <dbReference type="EMBL" id="KAK7073748.1"/>
    </source>
</evidence>
<gene>
    <name evidence="2" type="ORF">SK128_028593</name>
</gene>
<protein>
    <submittedName>
        <fullName evidence="2">Uncharacterized protein</fullName>
    </submittedName>
</protein>
<feature type="region of interest" description="Disordered" evidence="1">
    <location>
        <begin position="38"/>
        <end position="63"/>
    </location>
</feature>
<dbReference type="AlphaFoldDB" id="A0AAN9A3K1"/>
<feature type="non-terminal residue" evidence="2">
    <location>
        <position position="63"/>
    </location>
</feature>
<accession>A0AAN9A3K1</accession>
<proteinExistence type="predicted"/>
<dbReference type="Proteomes" id="UP001381693">
    <property type="component" value="Unassembled WGS sequence"/>
</dbReference>
<evidence type="ECO:0000256" key="1">
    <source>
        <dbReference type="SAM" id="MobiDB-lite"/>
    </source>
</evidence>
<name>A0AAN9A3K1_HALRR</name>